<evidence type="ECO:0000313" key="2">
    <source>
        <dbReference type="EMBL" id="AXX87591.1"/>
    </source>
</evidence>
<feature type="domain" description="6-phosphogluconate dehydrogenase NADP-binding" evidence="1">
    <location>
        <begin position="3"/>
        <end position="117"/>
    </location>
</feature>
<reference evidence="3" key="2">
    <citation type="submission" date="2017-09" db="EMBL/GenBank/DDBJ databases">
        <authorList>
            <person name="Perez-Cataluna A."/>
            <person name="Figueras M.J."/>
            <person name="Salas-Masso N."/>
        </authorList>
    </citation>
    <scope>NUCLEOTIDE SEQUENCE</scope>
    <source>
        <strain evidence="3">CECT 7727</strain>
    </source>
</reference>
<keyword evidence="4" id="KW-1185">Reference proteome</keyword>
<reference evidence="4" key="1">
    <citation type="submission" date="2017-09" db="EMBL/GenBank/DDBJ databases">
        <title>Arcobacter canalis sp. nov., a new species isolated from a water canal contaminated with urban sewage.</title>
        <authorList>
            <person name="Perez-Cataluna A."/>
            <person name="Salas-Masso N."/>
            <person name="Figueras M.J."/>
        </authorList>
    </citation>
    <scope>NUCLEOTIDE SEQUENCE [LARGE SCALE GENOMIC DNA]</scope>
    <source>
        <strain evidence="4">CECT 7727</strain>
    </source>
</reference>
<organism evidence="2 5">
    <name type="scientific">Malaciobacter marinus</name>
    <dbReference type="NCBI Taxonomy" id="505249"/>
    <lineage>
        <taxon>Bacteria</taxon>
        <taxon>Pseudomonadati</taxon>
        <taxon>Campylobacterota</taxon>
        <taxon>Epsilonproteobacteria</taxon>
        <taxon>Campylobacterales</taxon>
        <taxon>Arcobacteraceae</taxon>
        <taxon>Malaciobacter</taxon>
    </lineage>
</organism>
<dbReference type="RefSeq" id="WP_099312433.1">
    <property type="nucleotide sequence ID" value="NZ_CP032101.1"/>
</dbReference>
<proteinExistence type="predicted"/>
<reference evidence="2 5" key="3">
    <citation type="submission" date="2018-08" db="EMBL/GenBank/DDBJ databases">
        <title>Complete genome of the Arcobacter marinus type strain JCM 15502.</title>
        <authorList>
            <person name="Miller W.G."/>
            <person name="Yee E."/>
            <person name="Huynh S."/>
            <person name="Parker C.T."/>
        </authorList>
    </citation>
    <scope>NUCLEOTIDE SEQUENCE [LARGE SCALE GENOMIC DNA]</scope>
    <source>
        <strain evidence="2 5">JCM 15502</strain>
    </source>
</reference>
<dbReference type="Pfam" id="PF03446">
    <property type="entry name" value="NAD_binding_2"/>
    <property type="match status" value="1"/>
</dbReference>
<dbReference type="Proteomes" id="UP000224740">
    <property type="component" value="Unassembled WGS sequence"/>
</dbReference>
<dbReference type="Proteomes" id="UP000264693">
    <property type="component" value="Chromosome"/>
</dbReference>
<dbReference type="GO" id="GO:0050661">
    <property type="term" value="F:NADP binding"/>
    <property type="evidence" value="ECO:0007669"/>
    <property type="project" value="InterPro"/>
</dbReference>
<dbReference type="EMBL" id="NXAO01000063">
    <property type="protein sequence ID" value="PHO14305.1"/>
    <property type="molecule type" value="Genomic_DNA"/>
</dbReference>
<evidence type="ECO:0000313" key="3">
    <source>
        <dbReference type="EMBL" id="PHO14305.1"/>
    </source>
</evidence>
<accession>A0A347TLW3</accession>
<dbReference type="KEGG" id="amar:AMRN_1864"/>
<dbReference type="SUPFAM" id="SSF51735">
    <property type="entry name" value="NAD(P)-binding Rossmann-fold domains"/>
    <property type="match status" value="1"/>
</dbReference>
<evidence type="ECO:0000313" key="4">
    <source>
        <dbReference type="Proteomes" id="UP000224740"/>
    </source>
</evidence>
<dbReference type="AlphaFoldDB" id="A0A347TLW3"/>
<sequence length="261" mass="30202">MKTISILGCGWLGLEVARTFLKEGFKVNASTTNSSKIDSLKKEGFSSFLIDTNYSNNNLESFFKCDILLISIPSSVDNFLNFLETIYTKIDLANTHVILISSSSIYPNENNSFDESYKLNEKNCGKKNVYLIEQSCKDKFSKLTILRCAGLMGYDRFAAKYFENKTVKDANKKVNFVHRDDVINAINEVIKFKSYDTFNLCSKEHPNKKELYSFQAKNKQIKILNFEYTENYNNRIILGNKITNKLNFKYKFDNPFTYFLV</sequence>
<evidence type="ECO:0000259" key="1">
    <source>
        <dbReference type="Pfam" id="PF03446"/>
    </source>
</evidence>
<evidence type="ECO:0000313" key="5">
    <source>
        <dbReference type="Proteomes" id="UP000264693"/>
    </source>
</evidence>
<dbReference type="Gene3D" id="3.40.50.720">
    <property type="entry name" value="NAD(P)-binding Rossmann-like Domain"/>
    <property type="match status" value="1"/>
</dbReference>
<name>A0A347TLW3_9BACT</name>
<dbReference type="EMBL" id="CP032101">
    <property type="protein sequence ID" value="AXX87591.1"/>
    <property type="molecule type" value="Genomic_DNA"/>
</dbReference>
<protein>
    <submittedName>
        <fullName evidence="2">Atypical short-chain dehydrogenase/reductase</fullName>
    </submittedName>
</protein>
<dbReference type="InterPro" id="IPR036291">
    <property type="entry name" value="NAD(P)-bd_dom_sf"/>
</dbReference>
<gene>
    <name evidence="2" type="ORF">AMRN_1864</name>
    <name evidence="3" type="ORF">CPH92_12840</name>
</gene>
<dbReference type="InterPro" id="IPR006115">
    <property type="entry name" value="6PGDH_NADP-bd"/>
</dbReference>